<evidence type="ECO:0000256" key="3">
    <source>
        <dbReference type="ARBA" id="ARBA00022692"/>
    </source>
</evidence>
<dbReference type="HOGENOM" id="CLU_049109_4_2_1"/>
<evidence type="ECO:0000256" key="6">
    <source>
        <dbReference type="RuleBase" id="RU363053"/>
    </source>
</evidence>
<evidence type="ECO:0000313" key="8">
    <source>
        <dbReference type="EnsemblMetazoa" id="RPRC003518-PA"/>
    </source>
</evidence>
<proteinExistence type="evidence at transcript level"/>
<reference evidence="7" key="1">
    <citation type="submission" date="2013-04" db="EMBL/GenBank/DDBJ databases">
        <title>An insight into the transcriptome of the digestive tract of the blood sucking bug, Rhodnius prolixus.</title>
        <authorList>
            <person name="Ribeiro J.M.C."/>
            <person name="Genta F.A."/>
            <person name="Sorgine M.H.F."/>
            <person name="Paiva-Silva G.O."/>
            <person name="Majerowicz D."/>
            <person name="Medeiros M."/>
            <person name="Koerich L."/>
            <person name="Terra W.R."/>
            <person name="Ferreira C."/>
            <person name="Pimentel A.C."/>
            <person name="Bisch P.M."/>
            <person name="Diniz M.M.P."/>
            <person name="Nascimento R."/>
            <person name="Salmon D."/>
            <person name="Silber A.M."/>
            <person name="Alves M."/>
            <person name="Oliveira M.F."/>
            <person name="Gondim K.C."/>
            <person name="Silva Neto M.A.C."/>
            <person name="Atella G.C."/>
            <person name="Araujo H."/>
            <person name="Dias F.S."/>
            <person name="Polycarpo C.R."/>
            <person name="Fampa P."/>
            <person name="Melo A.C."/>
            <person name="Tanaka A.S."/>
            <person name="Balczun C."/>
            <person name="Oliveira J.H.M."/>
            <person name="Goncalves R."/>
            <person name="Lazoski C."/>
            <person name="Pereira M.A."/>
            <person name="Rivera-Pomar R."/>
            <person name="Diambra L."/>
            <person name="Schaub G.A."/>
            <person name="Garcia E.S."/>
            <person name="Azambuja P."/>
            <person name="Braz G.R.C."/>
            <person name="Oliveira P.L."/>
        </authorList>
    </citation>
    <scope>NUCLEOTIDE SEQUENCE</scope>
</reference>
<dbReference type="InterPro" id="IPR007248">
    <property type="entry name" value="Mpv17_PMP22"/>
</dbReference>
<dbReference type="EMBL" id="ACPB03000425">
    <property type="status" value="NOT_ANNOTATED_CDS"/>
    <property type="molecule type" value="Genomic_DNA"/>
</dbReference>
<dbReference type="InParanoid" id="R4FL62"/>
<keyword evidence="9" id="KW-1185">Reference proteome</keyword>
<sequence length="191" mass="21969">MSKFGWLRKVKEFSEKHPIWRGMISYATIWPVGSLVQQHVEGRDEMDLARTARFLFFGSCYVAPTLNLWLKLARHMWPQNNLSSALAKAAVEQISYTPFAMVSFYFGMSLLEGKSIKEANHEVADKFFPTYKVGVCVWPVLQTINYTFISEKNRVPFVSACSLVWSTFLAYMKHLEGSHFKPPIALPLKHQ</sequence>
<keyword evidence="4" id="KW-1133">Transmembrane helix</keyword>
<evidence type="ECO:0000256" key="1">
    <source>
        <dbReference type="ARBA" id="ARBA00004141"/>
    </source>
</evidence>
<dbReference type="Proteomes" id="UP000015103">
    <property type="component" value="Unassembled WGS sequence"/>
</dbReference>
<comment type="subcellular location">
    <subcellularLocation>
        <location evidence="1">Membrane</location>
        <topology evidence="1">Multi-pass membrane protein</topology>
    </subcellularLocation>
</comment>
<comment type="similarity">
    <text evidence="2 6">Belongs to the peroxisomal membrane protein PXMP2/4 family.</text>
</comment>
<protein>
    <submittedName>
        <fullName evidence="7 8">Putative peroxisomal membrane protein mpv17</fullName>
    </submittedName>
</protein>
<evidence type="ECO:0000256" key="2">
    <source>
        <dbReference type="ARBA" id="ARBA00006824"/>
    </source>
</evidence>
<evidence type="ECO:0000256" key="5">
    <source>
        <dbReference type="ARBA" id="ARBA00023136"/>
    </source>
</evidence>
<reference evidence="9" key="2">
    <citation type="submission" date="2015-04" db="EMBL/GenBank/DDBJ databases">
        <authorList>
            <person name="Wilson R.K."/>
            <person name="Warren W."/>
            <person name="Dotson E."/>
            <person name="Oliveira P.L."/>
        </authorList>
    </citation>
    <scope>NUCLEOTIDE SEQUENCE</scope>
</reference>
<evidence type="ECO:0000256" key="4">
    <source>
        <dbReference type="ARBA" id="ARBA00022989"/>
    </source>
</evidence>
<reference evidence="8" key="3">
    <citation type="submission" date="2015-05" db="UniProtKB">
        <authorList>
            <consortium name="EnsemblMetazoa"/>
        </authorList>
    </citation>
    <scope>IDENTIFICATION</scope>
</reference>
<evidence type="ECO:0000313" key="7">
    <source>
        <dbReference type="EMBL" id="JAA75286.1"/>
    </source>
</evidence>
<dbReference type="OMA" id="FYFGMSL"/>
<dbReference type="GO" id="GO:0005739">
    <property type="term" value="C:mitochondrion"/>
    <property type="evidence" value="ECO:0007669"/>
    <property type="project" value="TreeGrafter"/>
</dbReference>
<name>R4FL62_RHOPR</name>
<dbReference type="EnsemblMetazoa" id="RPRC003518-RA">
    <property type="protein sequence ID" value="RPRC003518-PA"/>
    <property type="gene ID" value="RPRC003518"/>
</dbReference>
<keyword evidence="3" id="KW-0812">Transmembrane</keyword>
<dbReference type="PANTHER" id="PTHR11266">
    <property type="entry name" value="PEROXISOMAL MEMBRANE PROTEIN 2, PXMP2 MPV17"/>
    <property type="match status" value="1"/>
</dbReference>
<dbReference type="eggNOG" id="KOG1944">
    <property type="taxonomic scope" value="Eukaryota"/>
</dbReference>
<dbReference type="STRING" id="13249.R4FL62"/>
<dbReference type="PANTHER" id="PTHR11266:SF75">
    <property type="entry name" value="IP10007P-RELATED"/>
    <property type="match status" value="1"/>
</dbReference>
<organism evidence="7">
    <name type="scientific">Rhodnius prolixus</name>
    <name type="common">Triatomid bug</name>
    <dbReference type="NCBI Taxonomy" id="13249"/>
    <lineage>
        <taxon>Eukaryota</taxon>
        <taxon>Metazoa</taxon>
        <taxon>Ecdysozoa</taxon>
        <taxon>Arthropoda</taxon>
        <taxon>Hexapoda</taxon>
        <taxon>Insecta</taxon>
        <taxon>Pterygota</taxon>
        <taxon>Neoptera</taxon>
        <taxon>Paraneoptera</taxon>
        <taxon>Hemiptera</taxon>
        <taxon>Heteroptera</taxon>
        <taxon>Panheteroptera</taxon>
        <taxon>Cimicomorpha</taxon>
        <taxon>Reduviidae</taxon>
        <taxon>Triatominae</taxon>
        <taxon>Rhodnius</taxon>
    </lineage>
</organism>
<dbReference type="EMBL" id="GAHY01002224">
    <property type="protein sequence ID" value="JAA75286.1"/>
    <property type="molecule type" value="mRNA"/>
</dbReference>
<dbReference type="GO" id="GO:0016020">
    <property type="term" value="C:membrane"/>
    <property type="evidence" value="ECO:0007669"/>
    <property type="project" value="UniProtKB-SubCell"/>
</dbReference>
<dbReference type="GeneID" id="141453807"/>
<dbReference type="AlphaFoldDB" id="R4FL62"/>
<accession>R4FL62</accession>
<dbReference type="Pfam" id="PF04117">
    <property type="entry name" value="Mpv17_PMP22"/>
    <property type="match status" value="1"/>
</dbReference>
<evidence type="ECO:0000313" key="9">
    <source>
        <dbReference type="Proteomes" id="UP000015103"/>
    </source>
</evidence>
<dbReference type="RefSeq" id="XP_073983544.1">
    <property type="nucleotide sequence ID" value="XM_074127443.1"/>
</dbReference>
<dbReference type="VEuPathDB" id="VectorBase:RPRC003518"/>
<keyword evidence="5" id="KW-0472">Membrane</keyword>
<dbReference type="FunCoup" id="R4FL62">
    <property type="interactions" value="161"/>
</dbReference>